<feature type="region of interest" description="Disordered" evidence="1">
    <location>
        <begin position="206"/>
        <end position="242"/>
    </location>
</feature>
<feature type="compositionally biased region" description="Polar residues" evidence="1">
    <location>
        <begin position="81"/>
        <end position="95"/>
    </location>
</feature>
<evidence type="ECO:0000313" key="3">
    <source>
        <dbReference type="Proteomes" id="UP000298030"/>
    </source>
</evidence>
<comment type="caution">
    <text evidence="2">The sequence shown here is derived from an EMBL/GenBank/DDBJ whole genome shotgun (WGS) entry which is preliminary data.</text>
</comment>
<organism evidence="2 3">
    <name type="scientific">Coprinellus micaceus</name>
    <name type="common">Glistening ink-cap mushroom</name>
    <name type="synonym">Coprinus micaceus</name>
    <dbReference type="NCBI Taxonomy" id="71717"/>
    <lineage>
        <taxon>Eukaryota</taxon>
        <taxon>Fungi</taxon>
        <taxon>Dikarya</taxon>
        <taxon>Basidiomycota</taxon>
        <taxon>Agaricomycotina</taxon>
        <taxon>Agaricomycetes</taxon>
        <taxon>Agaricomycetidae</taxon>
        <taxon>Agaricales</taxon>
        <taxon>Agaricineae</taxon>
        <taxon>Psathyrellaceae</taxon>
        <taxon>Coprinellus</taxon>
    </lineage>
</organism>
<keyword evidence="3" id="KW-1185">Reference proteome</keyword>
<sequence>MSYFDRPDSPPPRAPSPEQVHTPLPSPHLRAQRRKQQHQRASSPLAPPGLAPPRTLLQSRSFDQINRDPNHHTLKRRTRSNLEQPNEPAPNSSSAFHHRRTTSVSTHPCSPPLTPGSSSRSSRVSSPVPPVPPLPDSARSSPLFKPHLRNQVTPIYLPELNDLSPVAQRSTLSIPPTTPVSAPATTEKKSIKRLPSLFSINTAATGTISSGKTSSESTHSASSISSTLTVTQEKEQTPTKQKSTVAMTCLKFFTMHRHGSKQSLRASANAAQC</sequence>
<protein>
    <submittedName>
        <fullName evidence="2">Uncharacterized protein</fullName>
    </submittedName>
</protein>
<gene>
    <name evidence="2" type="ORF">FA13DRAFT_1362074</name>
</gene>
<dbReference type="EMBL" id="QPFP01000007">
    <property type="protein sequence ID" value="TEB35627.1"/>
    <property type="molecule type" value="Genomic_DNA"/>
</dbReference>
<feature type="compositionally biased region" description="Low complexity" evidence="1">
    <location>
        <begin position="206"/>
        <end position="231"/>
    </location>
</feature>
<dbReference type="OrthoDB" id="3044976at2759"/>
<evidence type="ECO:0000313" key="2">
    <source>
        <dbReference type="EMBL" id="TEB35627.1"/>
    </source>
</evidence>
<proteinExistence type="predicted"/>
<feature type="region of interest" description="Disordered" evidence="1">
    <location>
        <begin position="1"/>
        <end position="144"/>
    </location>
</feature>
<feature type="compositionally biased region" description="Low complexity" evidence="1">
    <location>
        <begin position="115"/>
        <end position="126"/>
    </location>
</feature>
<evidence type="ECO:0000256" key="1">
    <source>
        <dbReference type="SAM" id="MobiDB-lite"/>
    </source>
</evidence>
<reference evidence="2 3" key="1">
    <citation type="journal article" date="2019" name="Nat. Ecol. Evol.">
        <title>Megaphylogeny resolves global patterns of mushroom evolution.</title>
        <authorList>
            <person name="Varga T."/>
            <person name="Krizsan K."/>
            <person name="Foldi C."/>
            <person name="Dima B."/>
            <person name="Sanchez-Garcia M."/>
            <person name="Sanchez-Ramirez S."/>
            <person name="Szollosi G.J."/>
            <person name="Szarkandi J.G."/>
            <person name="Papp V."/>
            <person name="Albert L."/>
            <person name="Andreopoulos W."/>
            <person name="Angelini C."/>
            <person name="Antonin V."/>
            <person name="Barry K.W."/>
            <person name="Bougher N.L."/>
            <person name="Buchanan P."/>
            <person name="Buyck B."/>
            <person name="Bense V."/>
            <person name="Catcheside P."/>
            <person name="Chovatia M."/>
            <person name="Cooper J."/>
            <person name="Damon W."/>
            <person name="Desjardin D."/>
            <person name="Finy P."/>
            <person name="Geml J."/>
            <person name="Haridas S."/>
            <person name="Hughes K."/>
            <person name="Justo A."/>
            <person name="Karasinski D."/>
            <person name="Kautmanova I."/>
            <person name="Kiss B."/>
            <person name="Kocsube S."/>
            <person name="Kotiranta H."/>
            <person name="LaButti K.M."/>
            <person name="Lechner B.E."/>
            <person name="Liimatainen K."/>
            <person name="Lipzen A."/>
            <person name="Lukacs Z."/>
            <person name="Mihaltcheva S."/>
            <person name="Morgado L.N."/>
            <person name="Niskanen T."/>
            <person name="Noordeloos M.E."/>
            <person name="Ohm R.A."/>
            <person name="Ortiz-Santana B."/>
            <person name="Ovrebo C."/>
            <person name="Racz N."/>
            <person name="Riley R."/>
            <person name="Savchenko A."/>
            <person name="Shiryaev A."/>
            <person name="Soop K."/>
            <person name="Spirin V."/>
            <person name="Szebenyi C."/>
            <person name="Tomsovsky M."/>
            <person name="Tulloss R.E."/>
            <person name="Uehling J."/>
            <person name="Grigoriev I.V."/>
            <person name="Vagvolgyi C."/>
            <person name="Papp T."/>
            <person name="Martin F.M."/>
            <person name="Miettinen O."/>
            <person name="Hibbett D.S."/>
            <person name="Nagy L.G."/>
        </authorList>
    </citation>
    <scope>NUCLEOTIDE SEQUENCE [LARGE SCALE GENOMIC DNA]</scope>
    <source>
        <strain evidence="2 3">FP101781</strain>
    </source>
</reference>
<name>A0A4Y7TN43_COPMI</name>
<dbReference type="Proteomes" id="UP000298030">
    <property type="component" value="Unassembled WGS sequence"/>
</dbReference>
<accession>A0A4Y7TN43</accession>
<dbReference type="AlphaFoldDB" id="A0A4Y7TN43"/>